<accession>A0AAU8J3S5</accession>
<dbReference type="PROSITE" id="PS50921">
    <property type="entry name" value="ANTAR"/>
    <property type="match status" value="1"/>
</dbReference>
<evidence type="ECO:0000256" key="1">
    <source>
        <dbReference type="ARBA" id="ARBA00022679"/>
    </source>
</evidence>
<dbReference type="SUPFAM" id="SSF52172">
    <property type="entry name" value="CheY-like"/>
    <property type="match status" value="1"/>
</dbReference>
<dbReference type="InterPro" id="IPR012074">
    <property type="entry name" value="GAF_ANTAR"/>
</dbReference>
<dbReference type="GO" id="GO:0016301">
    <property type="term" value="F:kinase activity"/>
    <property type="evidence" value="ECO:0007669"/>
    <property type="project" value="UniProtKB-KW"/>
</dbReference>
<evidence type="ECO:0000256" key="3">
    <source>
        <dbReference type="ARBA" id="ARBA00023015"/>
    </source>
</evidence>
<dbReference type="AlphaFoldDB" id="A0AAU8J3S5"/>
<dbReference type="Gene3D" id="1.10.10.10">
    <property type="entry name" value="Winged helix-like DNA-binding domain superfamily/Winged helix DNA-binding domain"/>
    <property type="match status" value="1"/>
</dbReference>
<name>A0AAU8J3S5_9ACTN</name>
<dbReference type="InterPro" id="IPR011006">
    <property type="entry name" value="CheY-like_superfamily"/>
</dbReference>
<dbReference type="KEGG" id="stac:ABII15_36695"/>
<evidence type="ECO:0000256" key="2">
    <source>
        <dbReference type="ARBA" id="ARBA00022777"/>
    </source>
</evidence>
<keyword evidence="2" id="KW-0418">Kinase</keyword>
<keyword evidence="1" id="KW-0808">Transferase</keyword>
<keyword evidence="3" id="KW-0805">Transcription regulation</keyword>
<dbReference type="InterPro" id="IPR036388">
    <property type="entry name" value="WH-like_DNA-bd_sf"/>
</dbReference>
<dbReference type="InterPro" id="IPR029016">
    <property type="entry name" value="GAF-like_dom_sf"/>
</dbReference>
<dbReference type="InterPro" id="IPR005561">
    <property type="entry name" value="ANTAR"/>
</dbReference>
<proteinExistence type="predicted"/>
<feature type="domain" description="ANTAR" evidence="5">
    <location>
        <begin position="160"/>
        <end position="221"/>
    </location>
</feature>
<dbReference type="GO" id="GO:0003723">
    <property type="term" value="F:RNA binding"/>
    <property type="evidence" value="ECO:0007669"/>
    <property type="project" value="InterPro"/>
</dbReference>
<dbReference type="EMBL" id="CP159534">
    <property type="protein sequence ID" value="XCJ75175.1"/>
    <property type="molecule type" value="Genomic_DNA"/>
</dbReference>
<evidence type="ECO:0000256" key="4">
    <source>
        <dbReference type="ARBA" id="ARBA00023163"/>
    </source>
</evidence>
<reference evidence="6" key="1">
    <citation type="submission" date="2024-06" db="EMBL/GenBank/DDBJ databases">
        <title>Streptomyces sp. strain HUAS MG91 genome sequences.</title>
        <authorList>
            <person name="Mo P."/>
        </authorList>
    </citation>
    <scope>NUCLEOTIDE SEQUENCE</scope>
    <source>
        <strain evidence="6">HUAS MG91</strain>
    </source>
</reference>
<evidence type="ECO:0000259" key="5">
    <source>
        <dbReference type="PROSITE" id="PS50921"/>
    </source>
</evidence>
<evidence type="ECO:0000313" key="6">
    <source>
        <dbReference type="EMBL" id="XCJ75175.1"/>
    </source>
</evidence>
<protein>
    <submittedName>
        <fullName evidence="6">GAF and ANTAR domain-containing protein</fullName>
    </submittedName>
</protein>
<gene>
    <name evidence="6" type="ORF">ABII15_36695</name>
</gene>
<keyword evidence="4" id="KW-0804">Transcription</keyword>
<organism evidence="6">
    <name type="scientific">Streptomyces tabacisoli</name>
    <dbReference type="NCBI Taxonomy" id="3156398"/>
    <lineage>
        <taxon>Bacteria</taxon>
        <taxon>Bacillati</taxon>
        <taxon>Actinomycetota</taxon>
        <taxon>Actinomycetes</taxon>
        <taxon>Kitasatosporales</taxon>
        <taxon>Streptomycetaceae</taxon>
        <taxon>Streptomyces</taxon>
    </lineage>
</organism>
<sequence length="229" mass="24823">MDWRDFAVRLAATARELLAEDSVEGTLDKVTHSALDLIEGCTAAGVLLLRRGTARTLAPTEQLVNDSDALQAELGEGPCFDAARTGHPVFRIKDLTEERVRWPAYAPRAQALGIGSMMGFLLYTEDEDLGALNLYSAVPGAFTEDSETAGWALAAHAAVAFASAREHAQLEQAVASRHTIGEAMGILMAGHQLSEREAFDVLRRYSQEKNVKLREVAALVCERGGLQEE</sequence>
<dbReference type="RefSeq" id="WP_353946610.1">
    <property type="nucleotide sequence ID" value="NZ_CP159534.1"/>
</dbReference>
<dbReference type="InterPro" id="IPR003018">
    <property type="entry name" value="GAF"/>
</dbReference>
<dbReference type="SMART" id="SM01012">
    <property type="entry name" value="ANTAR"/>
    <property type="match status" value="1"/>
</dbReference>
<dbReference type="Pfam" id="PF03861">
    <property type="entry name" value="ANTAR"/>
    <property type="match status" value="1"/>
</dbReference>
<dbReference type="Pfam" id="PF13185">
    <property type="entry name" value="GAF_2"/>
    <property type="match status" value="1"/>
</dbReference>
<dbReference type="PIRSF" id="PIRSF036625">
    <property type="entry name" value="GAF_ANTAR"/>
    <property type="match status" value="1"/>
</dbReference>
<dbReference type="Gene3D" id="3.30.450.40">
    <property type="match status" value="1"/>
</dbReference>
<dbReference type="SUPFAM" id="SSF55781">
    <property type="entry name" value="GAF domain-like"/>
    <property type="match status" value="1"/>
</dbReference>